<comment type="caution">
    <text evidence="2">The sequence shown here is derived from an EMBL/GenBank/DDBJ whole genome shotgun (WGS) entry which is preliminary data.</text>
</comment>
<keyword evidence="1" id="KW-0472">Membrane</keyword>
<accession>A0ABT9VKL7</accession>
<evidence type="ECO:0000313" key="3">
    <source>
        <dbReference type="Proteomes" id="UP001225646"/>
    </source>
</evidence>
<keyword evidence="1" id="KW-0812">Transmembrane</keyword>
<dbReference type="RefSeq" id="WP_419151225.1">
    <property type="nucleotide sequence ID" value="NZ_JAUSTR010000001.1"/>
</dbReference>
<sequence>MNPKLMSIFLGFLAGLLFIRTLPNKKPFEITEFLLELILHPVQFFLAMLFFFISFLANAYLLKKSFEETYLFLKKGGVKWHELLLSYTVVFIFYLLFLQSFWYTISLLLFSIIYSLLSLEFKIKNEVDLKKLNRKL</sequence>
<evidence type="ECO:0000313" key="2">
    <source>
        <dbReference type="EMBL" id="MDQ0161504.1"/>
    </source>
</evidence>
<keyword evidence="1" id="KW-1133">Transmembrane helix</keyword>
<keyword evidence="3" id="KW-1185">Reference proteome</keyword>
<feature type="transmembrane region" description="Helical" evidence="1">
    <location>
        <begin position="42"/>
        <end position="62"/>
    </location>
</feature>
<proteinExistence type="predicted"/>
<dbReference type="EMBL" id="JAUSTR010000001">
    <property type="protein sequence ID" value="MDQ0161504.1"/>
    <property type="molecule type" value="Genomic_DNA"/>
</dbReference>
<organism evidence="2 3">
    <name type="scientific">Aeribacillus alveayuensis</name>
    <dbReference type="NCBI Taxonomy" id="279215"/>
    <lineage>
        <taxon>Bacteria</taxon>
        <taxon>Bacillati</taxon>
        <taxon>Bacillota</taxon>
        <taxon>Bacilli</taxon>
        <taxon>Bacillales</taxon>
        <taxon>Bacillaceae</taxon>
        <taxon>Aeribacillus</taxon>
    </lineage>
</organism>
<gene>
    <name evidence="2" type="ORF">J2S06_000574</name>
</gene>
<reference evidence="2 3" key="1">
    <citation type="submission" date="2023-07" db="EMBL/GenBank/DDBJ databases">
        <title>Genomic Encyclopedia of Type Strains, Phase IV (KMG-IV): sequencing the most valuable type-strain genomes for metagenomic binning, comparative biology and taxonomic classification.</title>
        <authorList>
            <person name="Goeker M."/>
        </authorList>
    </citation>
    <scope>NUCLEOTIDE SEQUENCE [LARGE SCALE GENOMIC DNA]</scope>
    <source>
        <strain evidence="2 3">DSM 19092</strain>
    </source>
</reference>
<name>A0ABT9VKL7_9BACI</name>
<dbReference type="Proteomes" id="UP001225646">
    <property type="component" value="Unassembled WGS sequence"/>
</dbReference>
<feature type="transmembrane region" description="Helical" evidence="1">
    <location>
        <begin position="83"/>
        <end position="99"/>
    </location>
</feature>
<protein>
    <submittedName>
        <fullName evidence="2">TM2 domain-containing membrane protein YozV</fullName>
    </submittedName>
</protein>
<evidence type="ECO:0000256" key="1">
    <source>
        <dbReference type="SAM" id="Phobius"/>
    </source>
</evidence>